<gene>
    <name evidence="2" type="ORF">FIV46_06790</name>
</gene>
<keyword evidence="3" id="KW-1185">Reference proteome</keyword>
<keyword evidence="1" id="KW-0175">Coiled coil</keyword>
<organism evidence="2 3">
    <name type="scientific">Emcibacter nanhaiensis</name>
    <dbReference type="NCBI Taxonomy" id="1505037"/>
    <lineage>
        <taxon>Bacteria</taxon>
        <taxon>Pseudomonadati</taxon>
        <taxon>Pseudomonadota</taxon>
        <taxon>Alphaproteobacteria</taxon>
        <taxon>Emcibacterales</taxon>
        <taxon>Emcibacteraceae</taxon>
        <taxon>Emcibacter</taxon>
    </lineage>
</organism>
<name>A0A501PP62_9PROT</name>
<protein>
    <submittedName>
        <fullName evidence="2">Uncharacterized protein</fullName>
    </submittedName>
</protein>
<dbReference type="EMBL" id="VFIY01000005">
    <property type="protein sequence ID" value="TPD61907.1"/>
    <property type="molecule type" value="Genomic_DNA"/>
</dbReference>
<evidence type="ECO:0000313" key="2">
    <source>
        <dbReference type="EMBL" id="TPD61907.1"/>
    </source>
</evidence>
<feature type="coiled-coil region" evidence="1">
    <location>
        <begin position="11"/>
        <end position="64"/>
    </location>
</feature>
<accession>A0A501PP62</accession>
<comment type="caution">
    <text evidence="2">The sequence shown here is derived from an EMBL/GenBank/DDBJ whole genome shotgun (WGS) entry which is preliminary data.</text>
</comment>
<dbReference type="Proteomes" id="UP000319148">
    <property type="component" value="Unassembled WGS sequence"/>
</dbReference>
<sequence>MEDTDISKLSNKKLKKLISDTEEMLVLMKEELKERELRSQHEEVEHLEEHMDEAQNRLGNLKTFLTTLFQEMKKDKS</sequence>
<proteinExistence type="predicted"/>
<reference evidence="3" key="1">
    <citation type="submission" date="2019-06" db="EMBL/GenBank/DDBJ databases">
        <title>The complete genome of Emcibacter congregatus ZYLT.</title>
        <authorList>
            <person name="Zhao Z."/>
        </authorList>
    </citation>
    <scope>NUCLEOTIDE SEQUENCE [LARGE SCALE GENOMIC DNA]</scope>
    <source>
        <strain evidence="3">MCCC 1A06723</strain>
    </source>
</reference>
<dbReference type="RefSeq" id="WP_139939750.1">
    <property type="nucleotide sequence ID" value="NZ_JBHSYP010000003.1"/>
</dbReference>
<dbReference type="AlphaFoldDB" id="A0A501PP62"/>
<evidence type="ECO:0000313" key="3">
    <source>
        <dbReference type="Proteomes" id="UP000319148"/>
    </source>
</evidence>
<evidence type="ECO:0000256" key="1">
    <source>
        <dbReference type="SAM" id="Coils"/>
    </source>
</evidence>